<name>A0A9E7FGU3_9LILI</name>
<protein>
    <submittedName>
        <fullName evidence="1">Uncharacterized protein</fullName>
    </submittedName>
</protein>
<reference evidence="1" key="1">
    <citation type="submission" date="2022-05" db="EMBL/GenBank/DDBJ databases">
        <title>The Musa troglodytarum L. genome provides insights into the mechanism of non-climacteric behaviour and enrichment of carotenoids.</title>
        <authorList>
            <person name="Wang J."/>
        </authorList>
    </citation>
    <scope>NUCLEOTIDE SEQUENCE</scope>
    <source>
        <tissue evidence="1">Leaf</tissue>
    </source>
</reference>
<proteinExistence type="predicted"/>
<evidence type="ECO:0000313" key="2">
    <source>
        <dbReference type="Proteomes" id="UP001055439"/>
    </source>
</evidence>
<dbReference type="AlphaFoldDB" id="A0A9E7FGU3"/>
<dbReference type="Proteomes" id="UP001055439">
    <property type="component" value="Chromosome 4"/>
</dbReference>
<gene>
    <name evidence="1" type="ORF">MUK42_25385</name>
</gene>
<dbReference type="EMBL" id="CP097506">
    <property type="protein sequence ID" value="URD95649.1"/>
    <property type="molecule type" value="Genomic_DNA"/>
</dbReference>
<sequence>MAADGPGPPMRNGAPFRRFRRAGSWIPRIQMRSSQATAGWVPVMDRVGFQSIECSPDGLVEPVRLDSRSAHEQIWASGGRSAANVGPDGPSCVRVSCFL</sequence>
<organism evidence="1 2">
    <name type="scientific">Musa troglodytarum</name>
    <name type="common">fe'i banana</name>
    <dbReference type="NCBI Taxonomy" id="320322"/>
    <lineage>
        <taxon>Eukaryota</taxon>
        <taxon>Viridiplantae</taxon>
        <taxon>Streptophyta</taxon>
        <taxon>Embryophyta</taxon>
        <taxon>Tracheophyta</taxon>
        <taxon>Spermatophyta</taxon>
        <taxon>Magnoliopsida</taxon>
        <taxon>Liliopsida</taxon>
        <taxon>Zingiberales</taxon>
        <taxon>Musaceae</taxon>
        <taxon>Musa</taxon>
    </lineage>
</organism>
<keyword evidence="2" id="KW-1185">Reference proteome</keyword>
<accession>A0A9E7FGU3</accession>
<evidence type="ECO:0000313" key="1">
    <source>
        <dbReference type="EMBL" id="URD95649.1"/>
    </source>
</evidence>